<proteinExistence type="inferred from homology"/>
<comment type="caution">
    <text evidence="3">The sequence shown here is derived from an EMBL/GenBank/DDBJ whole genome shotgun (WGS) entry which is preliminary data.</text>
</comment>
<dbReference type="InterPro" id="IPR002501">
    <property type="entry name" value="PsdUridine_synth_N"/>
</dbReference>
<dbReference type="InterPro" id="IPR020103">
    <property type="entry name" value="PsdUridine_synth_cat_dom_sf"/>
</dbReference>
<evidence type="ECO:0000259" key="2">
    <source>
        <dbReference type="Pfam" id="PF01509"/>
    </source>
</evidence>
<dbReference type="PANTHER" id="PTHR13195:SF0">
    <property type="entry name" value="PSEUDOURIDYLATE SYNTHASE TRUB2, MITOCHONDRIAL"/>
    <property type="match status" value="1"/>
</dbReference>
<dbReference type="Proteomes" id="UP000299102">
    <property type="component" value="Unassembled WGS sequence"/>
</dbReference>
<dbReference type="InterPro" id="IPR039048">
    <property type="entry name" value="Trub2"/>
</dbReference>
<dbReference type="GO" id="GO:0001522">
    <property type="term" value="P:pseudouridine synthesis"/>
    <property type="evidence" value="ECO:0007669"/>
    <property type="project" value="InterPro"/>
</dbReference>
<dbReference type="GO" id="GO:0003723">
    <property type="term" value="F:RNA binding"/>
    <property type="evidence" value="ECO:0007669"/>
    <property type="project" value="InterPro"/>
</dbReference>
<dbReference type="GO" id="GO:0009982">
    <property type="term" value="F:pseudouridine synthase activity"/>
    <property type="evidence" value="ECO:0007669"/>
    <property type="project" value="InterPro"/>
</dbReference>
<dbReference type="Pfam" id="PF01509">
    <property type="entry name" value="TruB_N"/>
    <property type="match status" value="1"/>
</dbReference>
<reference evidence="3 4" key="1">
    <citation type="journal article" date="2019" name="Commun. Biol.">
        <title>The bagworm genome reveals a unique fibroin gene that provides high tensile strength.</title>
        <authorList>
            <person name="Kono N."/>
            <person name="Nakamura H."/>
            <person name="Ohtoshi R."/>
            <person name="Tomita M."/>
            <person name="Numata K."/>
            <person name="Arakawa K."/>
        </authorList>
    </citation>
    <scope>NUCLEOTIDE SEQUENCE [LARGE SCALE GENOMIC DNA]</scope>
</reference>
<sequence>MVSDLNALPDRPIDQRVEITGPTNAPMQVHIVPNFADHPLVSGPRYLLEDLRCSYATHLGQHTSGVLLLGINDGTKLTFQVHTSRPTRAYKVHGQLGKATHNYFYKGRPVERATYSHVTRDKIDKVVAHMQAAHQKKMLELSGVHMESQTAYDLAASGLIRPVGSEIPVIYGLRCVHFASPNFTLEIQAINENEMYLWTLISDLGIQLKTAAHCTGVQCIRQGKFNLEMALLRKHWQLQNIIDNIERCEKLLNENRRLLQPISAALM</sequence>
<dbReference type="Gene3D" id="3.30.2350.10">
    <property type="entry name" value="Pseudouridine synthase"/>
    <property type="match status" value="1"/>
</dbReference>
<dbReference type="SUPFAM" id="SSF55120">
    <property type="entry name" value="Pseudouridine synthase"/>
    <property type="match status" value="1"/>
</dbReference>
<evidence type="ECO:0000256" key="1">
    <source>
        <dbReference type="ARBA" id="ARBA00008999"/>
    </source>
</evidence>
<dbReference type="GO" id="GO:0006396">
    <property type="term" value="P:RNA processing"/>
    <property type="evidence" value="ECO:0007669"/>
    <property type="project" value="InterPro"/>
</dbReference>
<gene>
    <name evidence="3" type="primary">TRUB2</name>
    <name evidence="3" type="ORF">EVAR_32348_1</name>
</gene>
<evidence type="ECO:0000313" key="4">
    <source>
        <dbReference type="Proteomes" id="UP000299102"/>
    </source>
</evidence>
<keyword evidence="4" id="KW-1185">Reference proteome</keyword>
<organism evidence="3 4">
    <name type="scientific">Eumeta variegata</name>
    <name type="common">Bagworm moth</name>
    <name type="synonym">Eumeta japonica</name>
    <dbReference type="NCBI Taxonomy" id="151549"/>
    <lineage>
        <taxon>Eukaryota</taxon>
        <taxon>Metazoa</taxon>
        <taxon>Ecdysozoa</taxon>
        <taxon>Arthropoda</taxon>
        <taxon>Hexapoda</taxon>
        <taxon>Insecta</taxon>
        <taxon>Pterygota</taxon>
        <taxon>Neoptera</taxon>
        <taxon>Endopterygota</taxon>
        <taxon>Lepidoptera</taxon>
        <taxon>Glossata</taxon>
        <taxon>Ditrysia</taxon>
        <taxon>Tineoidea</taxon>
        <taxon>Psychidae</taxon>
        <taxon>Oiketicinae</taxon>
        <taxon>Eumeta</taxon>
    </lineage>
</organism>
<dbReference type="PANTHER" id="PTHR13195">
    <property type="entry name" value="PSEUDOURIDINE SYNTHASE-RELATED"/>
    <property type="match status" value="1"/>
</dbReference>
<dbReference type="AlphaFoldDB" id="A0A4C1ZBK3"/>
<dbReference type="STRING" id="151549.A0A4C1ZBK3"/>
<evidence type="ECO:0000313" key="3">
    <source>
        <dbReference type="EMBL" id="GBP84722.1"/>
    </source>
</evidence>
<dbReference type="OrthoDB" id="9995526at2759"/>
<dbReference type="EMBL" id="BGZK01001694">
    <property type="protein sequence ID" value="GBP84722.1"/>
    <property type="molecule type" value="Genomic_DNA"/>
</dbReference>
<protein>
    <submittedName>
        <fullName evidence="3">Mitochondrial mRNA pseudouridine synthase TRUB2</fullName>
    </submittedName>
</protein>
<comment type="similarity">
    <text evidence="1">Belongs to the pseudouridine synthase TruB family.</text>
</comment>
<feature type="domain" description="Pseudouridine synthase II N-terminal" evidence="2">
    <location>
        <begin position="52"/>
        <end position="189"/>
    </location>
</feature>
<accession>A0A4C1ZBK3</accession>
<name>A0A4C1ZBK3_EUMVA</name>